<dbReference type="GeneID" id="57043776"/>
<dbReference type="PANTHER" id="PTHR33909:SF1">
    <property type="entry name" value="SEC TRANSLOCON ACCESSORY COMPLEX SUBUNIT YAJC"/>
    <property type="match status" value="1"/>
</dbReference>
<keyword evidence="7 11" id="KW-1133">Transmembrane helix</keyword>
<dbReference type="Proteomes" id="UP000269226">
    <property type="component" value="Chromosome"/>
</dbReference>
<feature type="transmembrane region" description="Helical" evidence="11">
    <location>
        <begin position="6"/>
        <end position="22"/>
    </location>
</feature>
<evidence type="ECO:0000256" key="6">
    <source>
        <dbReference type="ARBA" id="ARBA00022927"/>
    </source>
</evidence>
<dbReference type="AlphaFoldDB" id="A0A2Z5Y3M0"/>
<keyword evidence="4" id="KW-1003">Cell membrane</keyword>
<dbReference type="SMART" id="SM01323">
    <property type="entry name" value="YajC"/>
    <property type="match status" value="1"/>
</dbReference>
<keyword evidence="9 11" id="KW-0472">Membrane</keyword>
<dbReference type="EMBL" id="AP018492">
    <property type="protein sequence ID" value="BBC61338.1"/>
    <property type="molecule type" value="Genomic_DNA"/>
</dbReference>
<evidence type="ECO:0000256" key="3">
    <source>
        <dbReference type="ARBA" id="ARBA00022448"/>
    </source>
</evidence>
<keyword evidence="3" id="KW-0813">Transport</keyword>
<organism evidence="12 13">
    <name type="scientific">Melissococcus plutonius</name>
    <dbReference type="NCBI Taxonomy" id="33970"/>
    <lineage>
        <taxon>Bacteria</taxon>
        <taxon>Bacillati</taxon>
        <taxon>Bacillota</taxon>
        <taxon>Bacilli</taxon>
        <taxon>Lactobacillales</taxon>
        <taxon>Enterococcaceae</taxon>
        <taxon>Melissococcus</taxon>
    </lineage>
</organism>
<protein>
    <submittedName>
        <fullName evidence="12">Preprotein translocase subunit YajC</fullName>
    </submittedName>
</protein>
<evidence type="ECO:0000256" key="1">
    <source>
        <dbReference type="ARBA" id="ARBA00004162"/>
    </source>
</evidence>
<dbReference type="NCBIfam" id="TIGR00739">
    <property type="entry name" value="yajC"/>
    <property type="match status" value="1"/>
</dbReference>
<accession>A0A2Z5Y3M0</accession>
<evidence type="ECO:0000256" key="8">
    <source>
        <dbReference type="ARBA" id="ARBA00023010"/>
    </source>
</evidence>
<evidence type="ECO:0000256" key="2">
    <source>
        <dbReference type="ARBA" id="ARBA00006742"/>
    </source>
</evidence>
<evidence type="ECO:0000256" key="9">
    <source>
        <dbReference type="ARBA" id="ARBA00023136"/>
    </source>
</evidence>
<keyword evidence="6" id="KW-0653">Protein transport</keyword>
<evidence type="ECO:0000256" key="4">
    <source>
        <dbReference type="ARBA" id="ARBA00022475"/>
    </source>
</evidence>
<proteinExistence type="inferred from homology"/>
<comment type="similarity">
    <text evidence="2">Belongs to the YajC family.</text>
</comment>
<dbReference type="GO" id="GO:0005886">
    <property type="term" value="C:plasma membrane"/>
    <property type="evidence" value="ECO:0007669"/>
    <property type="project" value="UniProtKB-SubCell"/>
</dbReference>
<evidence type="ECO:0000313" key="12">
    <source>
        <dbReference type="EMBL" id="BBC61338.1"/>
    </source>
</evidence>
<keyword evidence="5 11" id="KW-0812">Transmembrane</keyword>
<dbReference type="PANTHER" id="PTHR33909">
    <property type="entry name" value="SEC TRANSLOCON ACCESSORY COMPLEX SUBUNIT YAJC"/>
    <property type="match status" value="1"/>
</dbReference>
<evidence type="ECO:0000256" key="7">
    <source>
        <dbReference type="ARBA" id="ARBA00022989"/>
    </source>
</evidence>
<evidence type="ECO:0000313" key="13">
    <source>
        <dbReference type="Proteomes" id="UP000269226"/>
    </source>
</evidence>
<comment type="subcellular location">
    <subcellularLocation>
        <location evidence="1">Cell membrane</location>
        <topology evidence="1">Single-pass membrane protein</topology>
    </subcellularLocation>
</comment>
<dbReference type="PRINTS" id="PR01853">
    <property type="entry name" value="YAJCTRNLCASE"/>
</dbReference>
<feature type="compositionally biased region" description="Polar residues" evidence="10">
    <location>
        <begin position="83"/>
        <end position="93"/>
    </location>
</feature>
<feature type="region of interest" description="Disordered" evidence="10">
    <location>
        <begin position="83"/>
        <end position="114"/>
    </location>
</feature>
<name>A0A2Z5Y3M0_9ENTE</name>
<dbReference type="InterPro" id="IPR003849">
    <property type="entry name" value="Preprotein_translocase_YajC"/>
</dbReference>
<evidence type="ECO:0000256" key="5">
    <source>
        <dbReference type="ARBA" id="ARBA00022692"/>
    </source>
</evidence>
<keyword evidence="8" id="KW-0811">Translocation</keyword>
<sequence length="114" mass="12511">MGSSVTLIFTLVILAGMMFFMTRSQKKQQQKRQDLLSSMKIGDQVVTIGGLHGVLSEVNDSTVLIDCEGIILEFDRSAIRTVTPTASVANNHETPAKDEDKNTSSETHETPEDK</sequence>
<reference evidence="12 13" key="1">
    <citation type="submission" date="2018-01" db="EMBL/GenBank/DDBJ databases">
        <title>Whole genome sequence of Melissococcus plutonius DAT561.</title>
        <authorList>
            <person name="Okumura K."/>
            <person name="Takamatsu D."/>
            <person name="Okura M."/>
        </authorList>
    </citation>
    <scope>NUCLEOTIDE SEQUENCE [LARGE SCALE GENOMIC DNA]</scope>
    <source>
        <strain evidence="12 13">DAT561</strain>
    </source>
</reference>
<dbReference type="Pfam" id="PF02699">
    <property type="entry name" value="YajC"/>
    <property type="match status" value="1"/>
</dbReference>
<feature type="compositionally biased region" description="Basic and acidic residues" evidence="10">
    <location>
        <begin position="94"/>
        <end position="114"/>
    </location>
</feature>
<dbReference type="RefSeq" id="WP_015695197.1">
    <property type="nucleotide sequence ID" value="NZ_AP018492.1"/>
</dbReference>
<dbReference type="GO" id="GO:0015031">
    <property type="term" value="P:protein transport"/>
    <property type="evidence" value="ECO:0007669"/>
    <property type="project" value="UniProtKB-KW"/>
</dbReference>
<evidence type="ECO:0000256" key="11">
    <source>
        <dbReference type="SAM" id="Phobius"/>
    </source>
</evidence>
<evidence type="ECO:0000256" key="10">
    <source>
        <dbReference type="SAM" id="MobiDB-lite"/>
    </source>
</evidence>
<gene>
    <name evidence="12" type="ORF">DAT561_1232</name>
</gene>